<evidence type="ECO:0000256" key="3">
    <source>
        <dbReference type="HAMAP-Rule" id="MF_01384"/>
    </source>
</evidence>
<dbReference type="PANTHER" id="PTHR33643:SF1">
    <property type="entry name" value="UREASE ACCESSORY PROTEIN D"/>
    <property type="match status" value="1"/>
</dbReference>
<name>A0ABU5RQF9_9CYAN</name>
<dbReference type="RefSeq" id="WP_323304117.1">
    <property type="nucleotide sequence ID" value="NZ_JAYGHX010000001.1"/>
</dbReference>
<evidence type="ECO:0000313" key="4">
    <source>
        <dbReference type="EMBL" id="MEA5389995.1"/>
    </source>
</evidence>
<dbReference type="PANTHER" id="PTHR33643">
    <property type="entry name" value="UREASE ACCESSORY PROTEIN D"/>
    <property type="match status" value="1"/>
</dbReference>
<reference evidence="4 5" key="1">
    <citation type="submission" date="2023-12" db="EMBL/GenBank/DDBJ databases">
        <title>Baltic Sea Cyanobacteria.</title>
        <authorList>
            <person name="Delbaje E."/>
            <person name="Fewer D.P."/>
            <person name="Shishido T.K."/>
        </authorList>
    </citation>
    <scope>NUCLEOTIDE SEQUENCE [LARGE SCALE GENOMIC DNA]</scope>
    <source>
        <strain evidence="4 5">UHCC 0139</strain>
    </source>
</reference>
<evidence type="ECO:0000256" key="2">
    <source>
        <dbReference type="ARBA" id="ARBA00023186"/>
    </source>
</evidence>
<comment type="similarity">
    <text evidence="1 3">Belongs to the UreD family.</text>
</comment>
<dbReference type="HAMAP" id="MF_01384">
    <property type="entry name" value="UreD"/>
    <property type="match status" value="1"/>
</dbReference>
<keyword evidence="5" id="KW-1185">Reference proteome</keyword>
<comment type="function">
    <text evidence="3">Required for maturation of urease via the functional incorporation of the urease nickel metallocenter.</text>
</comment>
<comment type="subcellular location">
    <subcellularLocation>
        <location evidence="3">Cytoplasm</location>
    </subcellularLocation>
</comment>
<keyword evidence="3" id="KW-0963">Cytoplasm</keyword>
<keyword evidence="2 3" id="KW-0143">Chaperone</keyword>
<accession>A0ABU5RQF9</accession>
<organism evidence="4 5">
    <name type="scientific">Cyanobium gracile UHCC 0139</name>
    <dbReference type="NCBI Taxonomy" id="3110308"/>
    <lineage>
        <taxon>Bacteria</taxon>
        <taxon>Bacillati</taxon>
        <taxon>Cyanobacteriota</taxon>
        <taxon>Cyanophyceae</taxon>
        <taxon>Synechococcales</taxon>
        <taxon>Prochlorococcaceae</taxon>
        <taxon>Cyanobium</taxon>
    </lineage>
</organism>
<proteinExistence type="inferred from homology"/>
<sequence>MQLTAPAPWRAQARLRFEITGGVDGATRHQGGATAPLKIQRAFAAADGRCELPLLHTGGGLVGGDELAIDAELGAGSRALITSVAAQKVYGTVGRSRRVPAGSWTHQTLDFRLAAGADLEWLPQELVVFRDGLFQQTCRVELAEGASWLGAEVVRLGRSADGETLGSGRWRSLLEIRREGSWELVDRLELGGASLESPHGLGGQPVFASLVWAAPGPVGESLLEACRAERHGLEGAMACGRLERGLVARYRGRSTQAARFWFTRIWARIRAERGLAAPVLPRVWPFQEQPLDQEPPLPVPARSW</sequence>
<dbReference type="Proteomes" id="UP001304461">
    <property type="component" value="Unassembled WGS sequence"/>
</dbReference>
<keyword evidence="3" id="KW-0996">Nickel insertion</keyword>
<dbReference type="InterPro" id="IPR002669">
    <property type="entry name" value="UreD"/>
</dbReference>
<gene>
    <name evidence="3" type="primary">ureD</name>
    <name evidence="4" type="ORF">VB738_01850</name>
</gene>
<dbReference type="Pfam" id="PF01774">
    <property type="entry name" value="UreD"/>
    <property type="match status" value="1"/>
</dbReference>
<protein>
    <recommendedName>
        <fullName evidence="3">Urease accessory protein UreD</fullName>
    </recommendedName>
</protein>
<comment type="caution">
    <text evidence="4">The sequence shown here is derived from an EMBL/GenBank/DDBJ whole genome shotgun (WGS) entry which is preliminary data.</text>
</comment>
<dbReference type="EMBL" id="JAYGHX010000001">
    <property type="protein sequence ID" value="MEA5389995.1"/>
    <property type="molecule type" value="Genomic_DNA"/>
</dbReference>
<comment type="subunit">
    <text evidence="3">UreD, UreF and UreG form a complex that acts as a GTP-hydrolysis-dependent molecular chaperone, activating the urease apoprotein by helping to assemble the nickel containing metallocenter of UreC. The UreE protein probably delivers the nickel.</text>
</comment>
<evidence type="ECO:0000313" key="5">
    <source>
        <dbReference type="Proteomes" id="UP001304461"/>
    </source>
</evidence>
<evidence type="ECO:0000256" key="1">
    <source>
        <dbReference type="ARBA" id="ARBA00007177"/>
    </source>
</evidence>